<evidence type="ECO:0000256" key="1">
    <source>
        <dbReference type="ARBA" id="ARBA00004601"/>
    </source>
</evidence>
<evidence type="ECO:0000259" key="8">
    <source>
        <dbReference type="Pfam" id="PF04129"/>
    </source>
</evidence>
<dbReference type="PANTHER" id="PTHR14190:SF7">
    <property type="entry name" value="VACUOLAR PROTEIN SORTING-ASSOCIATED PROTEIN 52 HOMOLOG"/>
    <property type="match status" value="1"/>
</dbReference>
<dbReference type="EMBL" id="NCKU01003497">
    <property type="protein sequence ID" value="RWS07403.1"/>
    <property type="molecule type" value="Genomic_DNA"/>
</dbReference>
<dbReference type="Pfam" id="PF04129">
    <property type="entry name" value="Vps52_CC"/>
    <property type="match status" value="1"/>
</dbReference>
<evidence type="ECO:0000313" key="10">
    <source>
        <dbReference type="EMBL" id="RWS07403.1"/>
    </source>
</evidence>
<keyword evidence="6" id="KW-0333">Golgi apparatus</keyword>
<dbReference type="InterPro" id="IPR048319">
    <property type="entry name" value="Vps52_CC"/>
</dbReference>
<dbReference type="GO" id="GO:0042147">
    <property type="term" value="P:retrograde transport, endosome to Golgi"/>
    <property type="evidence" value="ECO:0007669"/>
    <property type="project" value="TreeGrafter"/>
</dbReference>
<feature type="coiled-coil region" evidence="7">
    <location>
        <begin position="512"/>
        <end position="539"/>
    </location>
</feature>
<feature type="non-terminal residue" evidence="10">
    <location>
        <position position="659"/>
    </location>
</feature>
<sequence length="659" mass="76507">DEFVKGVLQSGIDLRSFSKKTENELKAVENACVADYINESSNIACLHSQISECDSILERLENMLCTFQADLGNICQEILSLQEQSVSLNIRLKNKQLVRSELSQFIDDIVVPEAVISDISETPASEKEFLEQLYVLDNKIAFVKEQSFKDALACHDVMEILNNLKLKAIAKIREYILKRIQSCKKAMTNYQIPQNALLKNKFYYTFLMKHNREVAREVQSEYIDTMSKVYFSYFKEYIQRLSKLKFEELPDKDDLMAADDSTKSKTSLFTGKPTLKNRSTIFTLGDRGKVLSTDLEAVSIFAHLAQKSETKYPMESLFRSVQYTLVDNACREYLFISEFFNVNFNSCLELFNCVFGRTLMLIVKHCEDEFHSSYDAIGLFLCLHLVYRYRLLSHKRAVPALDAYWESLVKHLWPRFEHIFQLHIQSVKNCDLSKFANSDNRPHFITRRYAEFSAGIMSINDTFPDERVSIMLGSLQREVEDFILKMASKFSSPRDQLVFLINNYDMILGVLLERTKEESKESENIKQQLHKRIQDYVEELLCQHFGAMISFVKDCESYLEKNDSQALQKEEAKVASIVKSFNSGWRKAIEDINREVLNSFTNFKCGNNVQQTALTQIIQYYHRFHKVVTSAPFKNGSFRSSLMNIHQLMVEIKKYKTSF</sequence>
<organism evidence="10 11">
    <name type="scientific">Dinothrombium tinctorium</name>
    <dbReference type="NCBI Taxonomy" id="1965070"/>
    <lineage>
        <taxon>Eukaryota</taxon>
        <taxon>Metazoa</taxon>
        <taxon>Ecdysozoa</taxon>
        <taxon>Arthropoda</taxon>
        <taxon>Chelicerata</taxon>
        <taxon>Arachnida</taxon>
        <taxon>Acari</taxon>
        <taxon>Acariformes</taxon>
        <taxon>Trombidiformes</taxon>
        <taxon>Prostigmata</taxon>
        <taxon>Anystina</taxon>
        <taxon>Parasitengona</taxon>
        <taxon>Trombidioidea</taxon>
        <taxon>Trombidiidae</taxon>
        <taxon>Dinothrombium</taxon>
    </lineage>
</organism>
<dbReference type="GO" id="GO:0006896">
    <property type="term" value="P:Golgi to vacuole transport"/>
    <property type="evidence" value="ECO:0007669"/>
    <property type="project" value="TreeGrafter"/>
</dbReference>
<keyword evidence="4" id="KW-0813">Transport</keyword>
<name>A0A443QWN0_9ACAR</name>
<dbReference type="OrthoDB" id="19482at2759"/>
<evidence type="ECO:0000313" key="11">
    <source>
        <dbReference type="Proteomes" id="UP000285301"/>
    </source>
</evidence>
<accession>A0A443QWN0</accession>
<evidence type="ECO:0000256" key="4">
    <source>
        <dbReference type="ARBA" id="ARBA00022448"/>
    </source>
</evidence>
<dbReference type="GO" id="GO:0015031">
    <property type="term" value="P:protein transport"/>
    <property type="evidence" value="ECO:0007669"/>
    <property type="project" value="UniProtKB-KW"/>
</dbReference>
<dbReference type="STRING" id="1965070.A0A443QWN0"/>
<evidence type="ECO:0000256" key="2">
    <source>
        <dbReference type="ARBA" id="ARBA00008180"/>
    </source>
</evidence>
<evidence type="ECO:0000256" key="5">
    <source>
        <dbReference type="ARBA" id="ARBA00022927"/>
    </source>
</evidence>
<feature type="domain" description="Vps52 coiled-coil" evidence="8">
    <location>
        <begin position="35"/>
        <end position="207"/>
    </location>
</feature>
<keyword evidence="11" id="KW-1185">Reference proteome</keyword>
<protein>
    <recommendedName>
        <fullName evidence="3">Vacuolar protein sorting-associated protein 52 homolog</fullName>
    </recommendedName>
</protein>
<dbReference type="GO" id="GO:0032456">
    <property type="term" value="P:endocytic recycling"/>
    <property type="evidence" value="ECO:0007669"/>
    <property type="project" value="TreeGrafter"/>
</dbReference>
<dbReference type="InterPro" id="IPR007258">
    <property type="entry name" value="Vps52"/>
</dbReference>
<dbReference type="InterPro" id="IPR048361">
    <property type="entry name" value="Vps52_C"/>
</dbReference>
<feature type="non-terminal residue" evidence="10">
    <location>
        <position position="1"/>
    </location>
</feature>
<dbReference type="GO" id="GO:0000938">
    <property type="term" value="C:GARP complex"/>
    <property type="evidence" value="ECO:0007669"/>
    <property type="project" value="TreeGrafter"/>
</dbReference>
<keyword evidence="5" id="KW-0653">Protein transport</keyword>
<feature type="domain" description="Vps52 C-terminal" evidence="9">
    <location>
        <begin position="224"/>
        <end position="537"/>
    </location>
</feature>
<evidence type="ECO:0000256" key="3">
    <source>
        <dbReference type="ARBA" id="ARBA00017083"/>
    </source>
</evidence>
<evidence type="ECO:0000256" key="7">
    <source>
        <dbReference type="SAM" id="Coils"/>
    </source>
</evidence>
<dbReference type="Pfam" id="PF20655">
    <property type="entry name" value="Vps52_C"/>
    <property type="match status" value="1"/>
</dbReference>
<gene>
    <name evidence="10" type="ORF">B4U79_11586</name>
</gene>
<comment type="similarity">
    <text evidence="2">Belongs to the VPS52 family.</text>
</comment>
<dbReference type="PANTHER" id="PTHR14190">
    <property type="entry name" value="SUPPRESSOR OF ACTIN MUTATIONS 2/VACUOLAR PROTEIN SORTING 52"/>
    <property type="match status" value="1"/>
</dbReference>
<dbReference type="GO" id="GO:0005829">
    <property type="term" value="C:cytosol"/>
    <property type="evidence" value="ECO:0007669"/>
    <property type="project" value="GOC"/>
</dbReference>
<reference evidence="10 11" key="1">
    <citation type="journal article" date="2018" name="Gigascience">
        <title>Genomes of trombidid mites reveal novel predicted allergens and laterally-transferred genes associated with secondary metabolism.</title>
        <authorList>
            <person name="Dong X."/>
            <person name="Chaisiri K."/>
            <person name="Xia D."/>
            <person name="Armstrong S.D."/>
            <person name="Fang Y."/>
            <person name="Donnelly M.J."/>
            <person name="Kadowaki T."/>
            <person name="McGarry J.W."/>
            <person name="Darby A.C."/>
            <person name="Makepeace B.L."/>
        </authorList>
    </citation>
    <scope>NUCLEOTIDE SEQUENCE [LARGE SCALE GENOMIC DNA]</scope>
    <source>
        <strain evidence="10">UoL-WK</strain>
    </source>
</reference>
<proteinExistence type="inferred from homology"/>
<dbReference type="GO" id="GO:0019905">
    <property type="term" value="F:syntaxin binding"/>
    <property type="evidence" value="ECO:0007669"/>
    <property type="project" value="TreeGrafter"/>
</dbReference>
<dbReference type="GO" id="GO:0007041">
    <property type="term" value="P:lysosomal transport"/>
    <property type="evidence" value="ECO:0007669"/>
    <property type="project" value="TreeGrafter"/>
</dbReference>
<comment type="subcellular location">
    <subcellularLocation>
        <location evidence="1">Golgi apparatus</location>
        <location evidence="1">trans-Golgi network</location>
    </subcellularLocation>
</comment>
<evidence type="ECO:0000259" key="9">
    <source>
        <dbReference type="Pfam" id="PF20655"/>
    </source>
</evidence>
<comment type="caution">
    <text evidence="10">The sequence shown here is derived from an EMBL/GenBank/DDBJ whole genome shotgun (WGS) entry which is preliminary data.</text>
</comment>
<dbReference type="AlphaFoldDB" id="A0A443QWN0"/>
<keyword evidence="7" id="KW-0175">Coiled coil</keyword>
<evidence type="ECO:0000256" key="6">
    <source>
        <dbReference type="ARBA" id="ARBA00023034"/>
    </source>
</evidence>
<dbReference type="Proteomes" id="UP000285301">
    <property type="component" value="Unassembled WGS sequence"/>
</dbReference>